<dbReference type="PROSITE" id="PS51186">
    <property type="entry name" value="GNAT"/>
    <property type="match status" value="1"/>
</dbReference>
<dbReference type="Proteomes" id="UP000500767">
    <property type="component" value="Chromosome"/>
</dbReference>
<sequence>MIRDAVPADLPRILDITNDAILNGTALWTIIPATLESRTVWMRDRQSVGLPVLVAEHEGSVQGFGSYGPFRPHDGFLHTVEHSLYIDTAAQRLGLGRAMLGALIERAQAHGKHAMIGAIATENLVSITLHERFGFTQAATLPQVGRKFDRWLDLTFMHRLL</sequence>
<gene>
    <name evidence="4" type="ORF">HN018_07085</name>
</gene>
<proteinExistence type="predicted"/>
<reference evidence="4 5" key="1">
    <citation type="journal article" date="2014" name="World J. Microbiol. Biotechnol.">
        <title>Biodiversity and physiological characteristics of Antarctic and Arctic lichens-associated bacteria.</title>
        <authorList>
            <person name="Lee Y.M."/>
            <person name="Kim E.H."/>
            <person name="Lee H.K."/>
            <person name="Hong S.G."/>
        </authorList>
    </citation>
    <scope>NUCLEOTIDE SEQUENCE [LARGE SCALE GENOMIC DNA]</scope>
    <source>
        <strain evidence="4 5">PAMC 26569</strain>
    </source>
</reference>
<keyword evidence="5" id="KW-1185">Reference proteome</keyword>
<keyword evidence="2" id="KW-0012">Acyltransferase</keyword>
<dbReference type="InterPro" id="IPR000182">
    <property type="entry name" value="GNAT_dom"/>
</dbReference>
<dbReference type="RefSeq" id="WP_171834826.1">
    <property type="nucleotide sequence ID" value="NZ_CP053708.1"/>
</dbReference>
<accession>A0A6M8HN40</accession>
<dbReference type="GO" id="GO:0016747">
    <property type="term" value="F:acyltransferase activity, transferring groups other than amino-acyl groups"/>
    <property type="evidence" value="ECO:0007669"/>
    <property type="project" value="InterPro"/>
</dbReference>
<dbReference type="KEGG" id="lck:HN018_07085"/>
<dbReference type="AlphaFoldDB" id="A0A6M8HN40"/>
<organism evidence="4 5">
    <name type="scientific">Lichenicola cladoniae</name>
    <dbReference type="NCBI Taxonomy" id="1484109"/>
    <lineage>
        <taxon>Bacteria</taxon>
        <taxon>Pseudomonadati</taxon>
        <taxon>Pseudomonadota</taxon>
        <taxon>Alphaproteobacteria</taxon>
        <taxon>Acetobacterales</taxon>
        <taxon>Acetobacteraceae</taxon>
        <taxon>Lichenicola</taxon>
    </lineage>
</organism>
<dbReference type="CDD" id="cd04301">
    <property type="entry name" value="NAT_SF"/>
    <property type="match status" value="1"/>
</dbReference>
<dbReference type="PANTHER" id="PTHR43072:SF23">
    <property type="entry name" value="UPF0039 PROTEIN C11D3.02C"/>
    <property type="match status" value="1"/>
</dbReference>
<evidence type="ECO:0000313" key="5">
    <source>
        <dbReference type="Proteomes" id="UP000500767"/>
    </source>
</evidence>
<dbReference type="Pfam" id="PF00583">
    <property type="entry name" value="Acetyltransf_1"/>
    <property type="match status" value="1"/>
</dbReference>
<protein>
    <submittedName>
        <fullName evidence="4">N-acetyltransferase</fullName>
    </submittedName>
</protein>
<dbReference type="PANTHER" id="PTHR43072">
    <property type="entry name" value="N-ACETYLTRANSFERASE"/>
    <property type="match status" value="1"/>
</dbReference>
<feature type="domain" description="N-acetyltransferase" evidence="3">
    <location>
        <begin position="1"/>
        <end position="157"/>
    </location>
</feature>
<keyword evidence="1 4" id="KW-0808">Transferase</keyword>
<evidence type="ECO:0000256" key="1">
    <source>
        <dbReference type="ARBA" id="ARBA00022679"/>
    </source>
</evidence>
<dbReference type="EMBL" id="CP053708">
    <property type="protein sequence ID" value="QKE89839.1"/>
    <property type="molecule type" value="Genomic_DNA"/>
</dbReference>
<dbReference type="InterPro" id="IPR016181">
    <property type="entry name" value="Acyl_CoA_acyltransferase"/>
</dbReference>
<evidence type="ECO:0000313" key="4">
    <source>
        <dbReference type="EMBL" id="QKE89839.1"/>
    </source>
</evidence>
<dbReference type="SUPFAM" id="SSF55729">
    <property type="entry name" value="Acyl-CoA N-acyltransferases (Nat)"/>
    <property type="match status" value="1"/>
</dbReference>
<dbReference type="Gene3D" id="3.40.630.30">
    <property type="match status" value="1"/>
</dbReference>
<name>A0A6M8HN40_9PROT</name>
<evidence type="ECO:0000256" key="2">
    <source>
        <dbReference type="ARBA" id="ARBA00023315"/>
    </source>
</evidence>
<evidence type="ECO:0000259" key="3">
    <source>
        <dbReference type="PROSITE" id="PS51186"/>
    </source>
</evidence>